<dbReference type="InterPro" id="IPR019632">
    <property type="entry name" value="DUF2497"/>
</dbReference>
<name>A0A176YYZ8_9BRAD</name>
<keyword evidence="3" id="KW-1185">Reference proteome</keyword>
<organism evidence="2 3">
    <name type="scientific">Bradyrhizobium neotropicale</name>
    <dbReference type="NCBI Taxonomy" id="1497615"/>
    <lineage>
        <taxon>Bacteria</taxon>
        <taxon>Pseudomonadati</taxon>
        <taxon>Pseudomonadota</taxon>
        <taxon>Alphaproteobacteria</taxon>
        <taxon>Hyphomicrobiales</taxon>
        <taxon>Nitrobacteraceae</taxon>
        <taxon>Bradyrhizobium</taxon>
    </lineage>
</organism>
<feature type="region of interest" description="Disordered" evidence="1">
    <location>
        <begin position="19"/>
        <end position="184"/>
    </location>
</feature>
<proteinExistence type="predicted"/>
<dbReference type="Proteomes" id="UP000077173">
    <property type="component" value="Unassembled WGS sequence"/>
</dbReference>
<feature type="compositionally biased region" description="Acidic residues" evidence="1">
    <location>
        <begin position="114"/>
        <end position="132"/>
    </location>
</feature>
<evidence type="ECO:0000313" key="3">
    <source>
        <dbReference type="Proteomes" id="UP000077173"/>
    </source>
</evidence>
<dbReference type="EMBL" id="LSEF01000085">
    <property type="protein sequence ID" value="OAF11984.1"/>
    <property type="molecule type" value="Genomic_DNA"/>
</dbReference>
<gene>
    <name evidence="2" type="ORF">AXW67_20540</name>
</gene>
<accession>A0A176YYZ8</accession>
<evidence type="ECO:0008006" key="4">
    <source>
        <dbReference type="Google" id="ProtNLM"/>
    </source>
</evidence>
<dbReference type="RefSeq" id="WP_063680313.1">
    <property type="nucleotide sequence ID" value="NZ_LSEF01000085.1"/>
</dbReference>
<dbReference type="AlphaFoldDB" id="A0A176YYZ8"/>
<dbReference type="Pfam" id="PF10691">
    <property type="entry name" value="DUF2497"/>
    <property type="match status" value="1"/>
</dbReference>
<feature type="compositionally biased region" description="Low complexity" evidence="1">
    <location>
        <begin position="61"/>
        <end position="78"/>
    </location>
</feature>
<dbReference type="GeneID" id="32580981"/>
<comment type="caution">
    <text evidence="2">The sequence shown here is derived from an EMBL/GenBank/DDBJ whole genome shotgun (WGS) entry which is preliminary data.</text>
</comment>
<protein>
    <recommendedName>
        <fullName evidence="4">Pole-organizing protein PopZ</fullName>
    </recommendedName>
</protein>
<sequence length="254" mass="26908">MTQPAKVTEPSMEEILASIRRIIADDEAKPPPADAAKPEKAAAPAPKPQAMNDIPPSKITPAKPAAEKPAPAPAAAKPAPAPAPAAPNSQDDIDALLAGLDEATPAPEVRAPEPEPEPEPEPDVLELTDEMAMEPTPPPPPPSFRKVEPRDDLEFAEAAPSRPSTPPPSYAPVDFDAPPLPPQQPILAQSTVSAVESAFNSLAHTVLSSNARTLEDLVKEMLRPMLKSWLDDNLPGLVERIVKAEIERVSRGGR</sequence>
<evidence type="ECO:0000256" key="1">
    <source>
        <dbReference type="SAM" id="MobiDB-lite"/>
    </source>
</evidence>
<reference evidence="2 3" key="1">
    <citation type="submission" date="2016-02" db="EMBL/GenBank/DDBJ databases">
        <title>Draft genome sequence of the strain BR 10247T Bradyrhizobium neotropicale isolated from nodules of Centrolobium paraense.</title>
        <authorList>
            <person name="Simoes-Araujo J.L."/>
            <person name="Barauna A.C."/>
            <person name="Silva K."/>
            <person name="Zilli J.E."/>
        </authorList>
    </citation>
    <scope>NUCLEOTIDE SEQUENCE [LARGE SCALE GENOMIC DNA]</scope>
    <source>
        <strain evidence="2 3">BR 10247</strain>
    </source>
</reference>
<evidence type="ECO:0000313" key="2">
    <source>
        <dbReference type="EMBL" id="OAF11984.1"/>
    </source>
</evidence>